<dbReference type="InterPro" id="IPR016024">
    <property type="entry name" value="ARM-type_fold"/>
</dbReference>
<gene>
    <name evidence="4" type="ORF">FHR99_002507</name>
</gene>
<keyword evidence="2" id="KW-0802">TPR repeat</keyword>
<evidence type="ECO:0000259" key="3">
    <source>
        <dbReference type="Pfam" id="PF13435"/>
    </source>
</evidence>
<sequence>MSEDCASCHPAETKHWQQSHHARAMLPASADSVLAEFDGSVTRFNGQAFRFIYQNEQYQVRVGEGNEAVTYPIDYVFGFVPLQQYLARLPGGRYQAIPVAWDTRPKGKGGQRWYALDSDLNWDHPGFTWNTSCAECHSTKLEKGYQPYSNTFVTHFDAVNITCAACHGSSEGHQQWLAAGQPAQSHAGFSATLKERGQWLWLEGETIARRQGEPAGRQLSSCGQCHSLRQNIGEWHPDTRLTDHATLTLPNPPHYHADGQIREEVFVMGSFLQSRMHGAGVVCSNCHEPHSGELRAEGDAVCLQCHQPATYSATTHHRHQVSDMHCVDCHMPATVYMGVDARRDHRFGVPDPELSQQLGSPDPCLSCHADLSLEVLQARLPEAVTESQQRARTFARVQRQGFSDSDRYRLDSDYFPDLREASLLHLLSLRIATDRALLTSRLKDSSPLVRAAAIRAFASAPPAERWDLLSPLVNDRSRAVQMELVPALAGAVPSAVAAPVRERLSQLFKDYEALMRANTDSPQIAANFANYHLAQGSPSQAEALFLRAIKLDPGFVYPYLQLSALAAGTPAELDWLNKAKAVDQRGEADYQRALYHVRQRDYQQALADFEQALKVAPAREDFAYAYAIALENTGQINRALTVLSQLEARGHATTRSRDLQLRYLLKSGQRKKADEFLQQWLAREPDNPTAREWRQRSGR</sequence>
<keyword evidence="1" id="KW-0732">Signal</keyword>
<feature type="domain" description="Cytochrome c-552/4" evidence="3">
    <location>
        <begin position="5"/>
        <end position="25"/>
    </location>
</feature>
<dbReference type="Pfam" id="PF14559">
    <property type="entry name" value="TPR_19"/>
    <property type="match status" value="1"/>
</dbReference>
<dbReference type="PROSITE" id="PS50005">
    <property type="entry name" value="TPR"/>
    <property type="match status" value="1"/>
</dbReference>
<dbReference type="InterPro" id="IPR036280">
    <property type="entry name" value="Multihaem_cyt_sf"/>
</dbReference>
<evidence type="ECO:0000256" key="2">
    <source>
        <dbReference type="PROSITE-ProRule" id="PRU00339"/>
    </source>
</evidence>
<dbReference type="SMART" id="SM00028">
    <property type="entry name" value="TPR"/>
    <property type="match status" value="2"/>
</dbReference>
<accession>A0A7W4W664</accession>
<dbReference type="RefSeq" id="WP_183411626.1">
    <property type="nucleotide sequence ID" value="NZ_JACHWY010000003.1"/>
</dbReference>
<dbReference type="Gene3D" id="1.25.40.10">
    <property type="entry name" value="Tetratricopeptide repeat domain"/>
    <property type="match status" value="2"/>
</dbReference>
<dbReference type="Proteomes" id="UP000537130">
    <property type="component" value="Unassembled WGS sequence"/>
</dbReference>
<evidence type="ECO:0000313" key="4">
    <source>
        <dbReference type="EMBL" id="MBB3048233.1"/>
    </source>
</evidence>
<feature type="repeat" description="TPR" evidence="2">
    <location>
        <begin position="586"/>
        <end position="619"/>
    </location>
</feature>
<protein>
    <submittedName>
        <fullName evidence="4">Putative CXXCH cytochrome family protein</fullName>
    </submittedName>
</protein>
<dbReference type="SUPFAM" id="SSF48452">
    <property type="entry name" value="TPR-like"/>
    <property type="match status" value="1"/>
</dbReference>
<evidence type="ECO:0000256" key="1">
    <source>
        <dbReference type="ARBA" id="ARBA00022729"/>
    </source>
</evidence>
<comment type="caution">
    <text evidence="4">The sequence shown here is derived from an EMBL/GenBank/DDBJ whole genome shotgun (WGS) entry which is preliminary data.</text>
</comment>
<name>A0A7W4W664_9GAMM</name>
<dbReference type="SUPFAM" id="SSF48695">
    <property type="entry name" value="Multiheme cytochromes"/>
    <property type="match status" value="1"/>
</dbReference>
<evidence type="ECO:0000313" key="5">
    <source>
        <dbReference type="Proteomes" id="UP000537130"/>
    </source>
</evidence>
<organism evidence="4 5">
    <name type="scientific">Litorivivens lipolytica</name>
    <dbReference type="NCBI Taxonomy" id="1524264"/>
    <lineage>
        <taxon>Bacteria</taxon>
        <taxon>Pseudomonadati</taxon>
        <taxon>Pseudomonadota</taxon>
        <taxon>Gammaproteobacteria</taxon>
        <taxon>Litorivivens</taxon>
    </lineage>
</organism>
<dbReference type="EMBL" id="JACHWY010000003">
    <property type="protein sequence ID" value="MBB3048233.1"/>
    <property type="molecule type" value="Genomic_DNA"/>
</dbReference>
<dbReference type="PANTHER" id="PTHR35038">
    <property type="entry name" value="DISSIMILATORY SULFITE REDUCTASE SIRA"/>
    <property type="match status" value="1"/>
</dbReference>
<dbReference type="SUPFAM" id="SSF48371">
    <property type="entry name" value="ARM repeat"/>
    <property type="match status" value="1"/>
</dbReference>
<proteinExistence type="predicted"/>
<dbReference type="PANTHER" id="PTHR35038:SF8">
    <property type="entry name" value="C-TYPE POLYHEME CYTOCHROME OMCC"/>
    <property type="match status" value="1"/>
</dbReference>
<dbReference type="InterPro" id="IPR011990">
    <property type="entry name" value="TPR-like_helical_dom_sf"/>
</dbReference>
<dbReference type="GO" id="GO:0016491">
    <property type="term" value="F:oxidoreductase activity"/>
    <property type="evidence" value="ECO:0007669"/>
    <property type="project" value="TreeGrafter"/>
</dbReference>
<dbReference type="AlphaFoldDB" id="A0A7W4W664"/>
<dbReference type="Gene3D" id="1.10.1130.10">
    <property type="entry name" value="Flavocytochrome C3, Chain A"/>
    <property type="match status" value="2"/>
</dbReference>
<dbReference type="Pfam" id="PF13435">
    <property type="entry name" value="Cytochrome_C554"/>
    <property type="match status" value="1"/>
</dbReference>
<dbReference type="InterPro" id="IPR019734">
    <property type="entry name" value="TPR_rpt"/>
</dbReference>
<dbReference type="InterPro" id="IPR023155">
    <property type="entry name" value="Cyt_c-552/4"/>
</dbReference>
<reference evidence="4 5" key="1">
    <citation type="submission" date="2020-08" db="EMBL/GenBank/DDBJ databases">
        <title>Genomic Encyclopedia of Type Strains, Phase III (KMG-III): the genomes of soil and plant-associated and newly described type strains.</title>
        <authorList>
            <person name="Whitman W."/>
        </authorList>
    </citation>
    <scope>NUCLEOTIDE SEQUENCE [LARGE SCALE GENOMIC DNA]</scope>
    <source>
        <strain evidence="4 5">CECT 8654</strain>
    </source>
</reference>
<dbReference type="InterPro" id="IPR051829">
    <property type="entry name" value="Multiheme_Cytochr_ET"/>
</dbReference>
<keyword evidence="5" id="KW-1185">Reference proteome</keyword>